<dbReference type="Pfam" id="PF01757">
    <property type="entry name" value="Acyl_transf_3"/>
    <property type="match status" value="1"/>
</dbReference>
<sequence>MKRYETLDWLRGVTACAIMIYHLISWTLWHPQAGSLLGNLGIYGVSIFFVLSGLSMGIVYNHFFHNYKSSFIFFIRRLFRLLPLLWIVIIIISIDQFYLTHYFDLSKFILNITLLYGFLAPSEYINVGAWSIGNECVYYAFTPILILLYNKRKLFGNLALLGAVIIGIYFAFFALDHHLTLAQQWKIYINPFNNLFLYFSGLALYYNFKELTMKRIAPLLIFISICLLWFYPVSGDQIEIVTNFNRIIFSIAAVTLTLGFYKLEVITIPLSLSKLLSNIGEATYGIYLIHPVVFLYITRFFNLNSYTTILLTIILTLLISNLLYYFYEKPFIKIGKRLTTRSIT</sequence>
<keyword evidence="1" id="KW-0472">Membrane</keyword>
<feature type="transmembrane region" description="Helical" evidence="1">
    <location>
        <begin position="275"/>
        <end position="297"/>
    </location>
</feature>
<feature type="transmembrane region" description="Helical" evidence="1">
    <location>
        <begin position="155"/>
        <end position="175"/>
    </location>
</feature>
<feature type="transmembrane region" description="Helical" evidence="1">
    <location>
        <begin position="127"/>
        <end position="148"/>
    </location>
</feature>
<accession>A0AAE9LRA4</accession>
<feature type="transmembrane region" description="Helical" evidence="1">
    <location>
        <begin position="309"/>
        <end position="327"/>
    </location>
</feature>
<dbReference type="GO" id="GO:0016747">
    <property type="term" value="F:acyltransferase activity, transferring groups other than amino-acyl groups"/>
    <property type="evidence" value="ECO:0007669"/>
    <property type="project" value="InterPro"/>
</dbReference>
<feature type="transmembrane region" description="Helical" evidence="1">
    <location>
        <begin position="187"/>
        <end position="208"/>
    </location>
</feature>
<keyword evidence="1" id="KW-0812">Transmembrane</keyword>
<feature type="transmembrane region" description="Helical" evidence="1">
    <location>
        <begin position="215"/>
        <end position="232"/>
    </location>
</feature>
<organism evidence="3 4">
    <name type="scientific">Acinetobacter tibetensis</name>
    <dbReference type="NCBI Taxonomy" id="2943497"/>
    <lineage>
        <taxon>Bacteria</taxon>
        <taxon>Pseudomonadati</taxon>
        <taxon>Pseudomonadota</taxon>
        <taxon>Gammaproteobacteria</taxon>
        <taxon>Moraxellales</taxon>
        <taxon>Moraxellaceae</taxon>
        <taxon>Acinetobacter</taxon>
    </lineage>
</organism>
<evidence type="ECO:0000313" key="4">
    <source>
        <dbReference type="Proteomes" id="UP001056716"/>
    </source>
</evidence>
<dbReference type="InterPro" id="IPR002656">
    <property type="entry name" value="Acyl_transf_3_dom"/>
</dbReference>
<dbReference type="PANTHER" id="PTHR23028:SF53">
    <property type="entry name" value="ACYL_TRANSF_3 DOMAIN-CONTAINING PROTEIN"/>
    <property type="match status" value="1"/>
</dbReference>
<keyword evidence="4" id="KW-1185">Reference proteome</keyword>
<gene>
    <name evidence="3" type="ORF">M5E07_15700</name>
</gene>
<feature type="transmembrane region" description="Helical" evidence="1">
    <location>
        <begin position="244"/>
        <end position="263"/>
    </location>
</feature>
<dbReference type="PANTHER" id="PTHR23028">
    <property type="entry name" value="ACETYLTRANSFERASE"/>
    <property type="match status" value="1"/>
</dbReference>
<keyword evidence="3" id="KW-0808">Transferase</keyword>
<keyword evidence="3" id="KW-0012">Acyltransferase</keyword>
<evidence type="ECO:0000256" key="1">
    <source>
        <dbReference type="SAM" id="Phobius"/>
    </source>
</evidence>
<dbReference type="GO" id="GO:0000271">
    <property type="term" value="P:polysaccharide biosynthetic process"/>
    <property type="evidence" value="ECO:0007669"/>
    <property type="project" value="TreeGrafter"/>
</dbReference>
<feature type="transmembrane region" description="Helical" evidence="1">
    <location>
        <begin position="81"/>
        <end position="99"/>
    </location>
</feature>
<dbReference type="Proteomes" id="UP001056716">
    <property type="component" value="Chromosome"/>
</dbReference>
<evidence type="ECO:0000259" key="2">
    <source>
        <dbReference type="Pfam" id="PF01757"/>
    </source>
</evidence>
<dbReference type="AlphaFoldDB" id="A0AAE9LRA4"/>
<feature type="domain" description="Acyltransferase 3" evidence="2">
    <location>
        <begin position="6"/>
        <end position="324"/>
    </location>
</feature>
<dbReference type="InterPro" id="IPR050879">
    <property type="entry name" value="Acyltransferase_3"/>
</dbReference>
<protein>
    <submittedName>
        <fullName evidence="3">Acyltransferase</fullName>
    </submittedName>
</protein>
<dbReference type="RefSeq" id="WP_252220607.1">
    <property type="nucleotide sequence ID" value="NZ_CP098732.1"/>
</dbReference>
<feature type="transmembrane region" description="Helical" evidence="1">
    <location>
        <begin position="12"/>
        <end position="29"/>
    </location>
</feature>
<proteinExistence type="predicted"/>
<dbReference type="EMBL" id="CP098732">
    <property type="protein sequence ID" value="USE83184.1"/>
    <property type="molecule type" value="Genomic_DNA"/>
</dbReference>
<reference evidence="3" key="1">
    <citation type="submission" date="2022-06" db="EMBL/GenBank/DDBJ databases">
        <title>Isolation, identification and characterization of iprodione-degrading strains in Lhasa, Tibet.</title>
        <authorList>
            <person name="Pan H."/>
        </authorList>
    </citation>
    <scope>NUCLEOTIDE SEQUENCE</scope>
    <source>
        <strain evidence="3">Y-23</strain>
    </source>
</reference>
<dbReference type="KEGG" id="atz:M5E07_15700"/>
<keyword evidence="1" id="KW-1133">Transmembrane helix</keyword>
<dbReference type="GO" id="GO:0016020">
    <property type="term" value="C:membrane"/>
    <property type="evidence" value="ECO:0007669"/>
    <property type="project" value="TreeGrafter"/>
</dbReference>
<name>A0AAE9LRA4_9GAMM</name>
<evidence type="ECO:0000313" key="3">
    <source>
        <dbReference type="EMBL" id="USE83184.1"/>
    </source>
</evidence>
<feature type="transmembrane region" description="Helical" evidence="1">
    <location>
        <begin position="41"/>
        <end position="60"/>
    </location>
</feature>